<keyword evidence="3 4" id="KW-0408">Iron</keyword>
<dbReference type="GO" id="GO:0020037">
    <property type="term" value="F:heme binding"/>
    <property type="evidence" value="ECO:0007669"/>
    <property type="project" value="InterPro"/>
</dbReference>
<dbReference type="PANTHER" id="PTHR35008:SF4">
    <property type="entry name" value="BLL4482 PROTEIN"/>
    <property type="match status" value="1"/>
</dbReference>
<evidence type="ECO:0000313" key="6">
    <source>
        <dbReference type="EMBL" id="MBI6629247.1"/>
    </source>
</evidence>
<keyword evidence="7" id="KW-1185">Reference proteome</keyword>
<feature type="domain" description="Cytochrome c" evidence="5">
    <location>
        <begin position="39"/>
        <end position="137"/>
    </location>
</feature>
<organism evidence="6 7">
    <name type="scientific">Pontibaca salina</name>
    <dbReference type="NCBI Taxonomy" id="2795731"/>
    <lineage>
        <taxon>Bacteria</taxon>
        <taxon>Pseudomonadati</taxon>
        <taxon>Pseudomonadota</taxon>
        <taxon>Alphaproteobacteria</taxon>
        <taxon>Rhodobacterales</taxon>
        <taxon>Roseobacteraceae</taxon>
        <taxon>Pontibaca</taxon>
    </lineage>
</organism>
<evidence type="ECO:0000256" key="1">
    <source>
        <dbReference type="ARBA" id="ARBA00022617"/>
    </source>
</evidence>
<dbReference type="GO" id="GO:0009055">
    <property type="term" value="F:electron transfer activity"/>
    <property type="evidence" value="ECO:0007669"/>
    <property type="project" value="InterPro"/>
</dbReference>
<dbReference type="RefSeq" id="WP_198685277.1">
    <property type="nucleotide sequence ID" value="NZ_JAEIJD010000003.1"/>
</dbReference>
<accession>A0A934LY11</accession>
<dbReference type="InterPro" id="IPR009056">
    <property type="entry name" value="Cyt_c-like_dom"/>
</dbReference>
<dbReference type="PROSITE" id="PS51007">
    <property type="entry name" value="CYTC"/>
    <property type="match status" value="1"/>
</dbReference>
<keyword evidence="1 4" id="KW-0349">Heme</keyword>
<dbReference type="Pfam" id="PF00034">
    <property type="entry name" value="Cytochrom_C"/>
    <property type="match status" value="1"/>
</dbReference>
<evidence type="ECO:0000256" key="3">
    <source>
        <dbReference type="ARBA" id="ARBA00023004"/>
    </source>
</evidence>
<dbReference type="AlphaFoldDB" id="A0A934LY11"/>
<reference evidence="6" key="1">
    <citation type="submission" date="2020-12" db="EMBL/GenBank/DDBJ databases">
        <title>Pontibaca salina gen. nov., sp. nov., isolated from marine sediment.</title>
        <authorList>
            <person name="Bo J."/>
            <person name="Wang S."/>
            <person name="Song X."/>
            <person name="Du Z."/>
        </authorList>
    </citation>
    <scope>NUCLEOTIDE SEQUENCE</scope>
    <source>
        <strain evidence="6">S1109L</strain>
    </source>
</reference>
<proteinExistence type="predicted"/>
<dbReference type="EMBL" id="JAEIJD010000003">
    <property type="protein sequence ID" value="MBI6629247.1"/>
    <property type="molecule type" value="Genomic_DNA"/>
</dbReference>
<dbReference type="Proteomes" id="UP000613255">
    <property type="component" value="Unassembled WGS sequence"/>
</dbReference>
<keyword evidence="2 4" id="KW-0479">Metal-binding</keyword>
<dbReference type="GO" id="GO:0046872">
    <property type="term" value="F:metal ion binding"/>
    <property type="evidence" value="ECO:0007669"/>
    <property type="project" value="UniProtKB-KW"/>
</dbReference>
<comment type="caution">
    <text evidence="6">The sequence shown here is derived from an EMBL/GenBank/DDBJ whole genome shotgun (WGS) entry which is preliminary data.</text>
</comment>
<dbReference type="Gene3D" id="1.10.760.10">
    <property type="entry name" value="Cytochrome c-like domain"/>
    <property type="match status" value="1"/>
</dbReference>
<gene>
    <name evidence="6" type="ORF">JAO82_05060</name>
</gene>
<evidence type="ECO:0000256" key="2">
    <source>
        <dbReference type="ARBA" id="ARBA00022723"/>
    </source>
</evidence>
<dbReference type="InterPro" id="IPR036909">
    <property type="entry name" value="Cyt_c-like_dom_sf"/>
</dbReference>
<name>A0A934LY11_9RHOB</name>
<sequence length="153" mass="16505">MRKKLWVAGSALAIVGSGAVWLIAGLGDQHGVLPYRDATAVAEGKDIYVAQCASCHGLRLQGEPNWRERDATGYLPAPPHDESGHTWHHPDEQLIAITALGTAKLVGKGYKSRMPGFSDVLSPDEILAVLAYIKSTWPRAIQERHDTLNATAG</sequence>
<dbReference type="PANTHER" id="PTHR35008">
    <property type="entry name" value="BLL4482 PROTEIN-RELATED"/>
    <property type="match status" value="1"/>
</dbReference>
<evidence type="ECO:0000259" key="5">
    <source>
        <dbReference type="PROSITE" id="PS51007"/>
    </source>
</evidence>
<dbReference type="SUPFAM" id="SSF46626">
    <property type="entry name" value="Cytochrome c"/>
    <property type="match status" value="1"/>
</dbReference>
<evidence type="ECO:0000313" key="7">
    <source>
        <dbReference type="Proteomes" id="UP000613255"/>
    </source>
</evidence>
<protein>
    <submittedName>
        <fullName evidence="6">Cytochrome c</fullName>
    </submittedName>
</protein>
<evidence type="ECO:0000256" key="4">
    <source>
        <dbReference type="PROSITE-ProRule" id="PRU00433"/>
    </source>
</evidence>
<dbReference type="InterPro" id="IPR051459">
    <property type="entry name" value="Cytochrome_c-type_DH"/>
</dbReference>